<accession>A0A8S4Q115</accession>
<feature type="region of interest" description="Disordered" evidence="1">
    <location>
        <begin position="670"/>
        <end position="690"/>
    </location>
</feature>
<organism evidence="2 3">
    <name type="scientific">Owenia fusiformis</name>
    <name type="common">Polychaete worm</name>
    <dbReference type="NCBI Taxonomy" id="6347"/>
    <lineage>
        <taxon>Eukaryota</taxon>
        <taxon>Metazoa</taxon>
        <taxon>Spiralia</taxon>
        <taxon>Lophotrochozoa</taxon>
        <taxon>Annelida</taxon>
        <taxon>Polychaeta</taxon>
        <taxon>Sedentaria</taxon>
        <taxon>Canalipalpata</taxon>
        <taxon>Sabellida</taxon>
        <taxon>Oweniida</taxon>
        <taxon>Oweniidae</taxon>
        <taxon>Owenia</taxon>
    </lineage>
</organism>
<evidence type="ECO:0000313" key="3">
    <source>
        <dbReference type="Proteomes" id="UP000749559"/>
    </source>
</evidence>
<feature type="region of interest" description="Disordered" evidence="1">
    <location>
        <begin position="1"/>
        <end position="54"/>
    </location>
</feature>
<feature type="compositionally biased region" description="Basic and acidic residues" evidence="1">
    <location>
        <begin position="400"/>
        <end position="409"/>
    </location>
</feature>
<evidence type="ECO:0000256" key="1">
    <source>
        <dbReference type="SAM" id="MobiDB-lite"/>
    </source>
</evidence>
<feature type="compositionally biased region" description="Polar residues" evidence="1">
    <location>
        <begin position="42"/>
        <end position="54"/>
    </location>
</feature>
<name>A0A8S4Q115_OWEFU</name>
<evidence type="ECO:0000313" key="2">
    <source>
        <dbReference type="EMBL" id="CAH1799143.1"/>
    </source>
</evidence>
<proteinExistence type="predicted"/>
<sequence>RIRRRNQDATQSRPTSNQSYEEISSIDIPMPTSAAPLLPNENLPSHSDLNRNNPATVDLHVTRDENTAFPYHDIGNRPRAKTPRQSIVDLLEPPMTPEEVRDPYKNSRFLKVFNPKTDKKENVYKNDKFHKTSSTDAPTFNEITDNTTAQGLNKNVKTNNQTNPTLNVPEIDYKINDMEKKANDTDIKTNNRDIKPQDRGIKANEPYMIMKNNQTSFIEHQIKDSDTNGLNRHTSYLEAINIKDDHFGDLENDSCKLEHVSGKTDHASGNLENGSRKTDYVTGNPEHGSWKSDYVTGNPEHGSWKSDYVTGNPEHDSGKSDYVTGNPEHGSQKTDHASGNLVNGSGRVKNTTGKNIVVDKYVNKQNKKADHPYKNVINPFLMNPSFGKSDSLPRSIYTKSKQDGQDKKSKPQGAKPKVAKKPSQEKLDEISRKTHRSESDLGPQTKNVKRLPMHRSQSESSSEPKPLSLAPLEGVPSQDAFVECVKPLTSVTRQKNVKPPVASVAPETKVIPVKSVKPPVASVAPETKVTPVKSVKPPVASVAPETKVTPVKSVKPPVASVAPETKVTPVKSVKPPVASVAPVTKVTPVKSVNPPVASVAPETKVTPVESVIPQTGVAQTETVTTVASVAPLANVTTVTHVTGTVTSLKGVTPLVNSGVQVIPLISVTPPESTQLQTPRNTNSTGGYERLGNYEQHVPRNVEYERLNQT</sequence>
<dbReference type="AlphaFoldDB" id="A0A8S4Q115"/>
<protein>
    <submittedName>
        <fullName evidence="2">Uncharacterized protein</fullName>
    </submittedName>
</protein>
<feature type="compositionally biased region" description="Polar residues" evidence="1">
    <location>
        <begin position="340"/>
        <end position="351"/>
    </location>
</feature>
<feature type="compositionally biased region" description="Polar residues" evidence="1">
    <location>
        <begin position="670"/>
        <end position="685"/>
    </location>
</feature>
<dbReference type="EMBL" id="CAIIXF020000011">
    <property type="protein sequence ID" value="CAH1799143.1"/>
    <property type="molecule type" value="Genomic_DNA"/>
</dbReference>
<comment type="caution">
    <text evidence="2">The sequence shown here is derived from an EMBL/GenBank/DDBJ whole genome shotgun (WGS) entry which is preliminary data.</text>
</comment>
<feature type="region of interest" description="Disordered" evidence="1">
    <location>
        <begin position="261"/>
        <end position="351"/>
    </location>
</feature>
<feature type="non-terminal residue" evidence="2">
    <location>
        <position position="1"/>
    </location>
</feature>
<keyword evidence="3" id="KW-1185">Reference proteome</keyword>
<feature type="region of interest" description="Disordered" evidence="1">
    <location>
        <begin position="384"/>
        <end position="472"/>
    </location>
</feature>
<feature type="compositionally biased region" description="Low complexity" evidence="1">
    <location>
        <begin position="458"/>
        <end position="472"/>
    </location>
</feature>
<feature type="compositionally biased region" description="Basic and acidic residues" evidence="1">
    <location>
        <begin position="422"/>
        <end position="439"/>
    </location>
</feature>
<gene>
    <name evidence="2" type="ORF">OFUS_LOCUS23190</name>
</gene>
<feature type="compositionally biased region" description="Polar residues" evidence="1">
    <location>
        <begin position="8"/>
        <end position="22"/>
    </location>
</feature>
<reference evidence="2" key="1">
    <citation type="submission" date="2022-03" db="EMBL/GenBank/DDBJ databases">
        <authorList>
            <person name="Martin C."/>
        </authorList>
    </citation>
    <scope>NUCLEOTIDE SEQUENCE</scope>
</reference>
<dbReference type="Proteomes" id="UP000749559">
    <property type="component" value="Unassembled WGS sequence"/>
</dbReference>